<dbReference type="AlphaFoldDB" id="A0A2H5BRT3"/>
<geneLocation type="plasmid" evidence="1">
    <name>pVir_WCHKP13F2</name>
</geneLocation>
<name>A0A2H5BRT3_KLEPN</name>
<proteinExistence type="predicted"/>
<dbReference type="EMBL" id="MF943217">
    <property type="protein sequence ID" value="AUG89057.1"/>
    <property type="molecule type" value="Genomic_DNA"/>
</dbReference>
<keyword evidence="1" id="KW-0614">Plasmid</keyword>
<gene>
    <name evidence="1" type="ORF">ALNCGNHI_00048</name>
</gene>
<protein>
    <submittedName>
        <fullName evidence="1">Uncharacterized protein</fullName>
    </submittedName>
</protein>
<dbReference type="RefSeq" id="WP_151380887.1">
    <property type="nucleotide sequence ID" value="NZ_KY070306.1"/>
</dbReference>
<reference evidence="1" key="1">
    <citation type="submission" date="2017-09" db="EMBL/GenBank/DDBJ databases">
        <title>The complete sequence of plasmid pVir_WCHKP13F2.</title>
        <authorList>
            <person name="Feng Y."/>
            <person name="Zong Z."/>
        </authorList>
    </citation>
    <scope>NUCLEOTIDE SEQUENCE</scope>
    <source>
        <strain evidence="1">WCHKP13F2</strain>
        <plasmid evidence="1">pVir_WCHKP13F2</plasmid>
    </source>
</reference>
<accession>A0A2H5BRT3</accession>
<evidence type="ECO:0000313" key="1">
    <source>
        <dbReference type="EMBL" id="AUG89057.1"/>
    </source>
</evidence>
<sequence length="79" mass="8931">MKQERIGRCHDAWRSCPVSHKNHQRRDAFGKCLYIELKIYLFAIVGQLIEFLGKAKEGKQSEKEICAIAQAGLGQACPN</sequence>
<organism evidence="1">
    <name type="scientific">Klebsiella pneumoniae</name>
    <dbReference type="NCBI Taxonomy" id="573"/>
    <lineage>
        <taxon>Bacteria</taxon>
        <taxon>Pseudomonadati</taxon>
        <taxon>Pseudomonadota</taxon>
        <taxon>Gammaproteobacteria</taxon>
        <taxon>Enterobacterales</taxon>
        <taxon>Enterobacteriaceae</taxon>
        <taxon>Klebsiella/Raoultella group</taxon>
        <taxon>Klebsiella</taxon>
        <taxon>Klebsiella pneumoniae complex</taxon>
    </lineage>
</organism>